<reference evidence="2" key="1">
    <citation type="submission" date="2013-05" db="EMBL/GenBank/DDBJ databases">
        <title>Genome assembly of Cystobacter fuscus DSM 2262.</title>
        <authorList>
            <person name="Sharma G."/>
            <person name="Khatri I."/>
            <person name="Kaur C."/>
            <person name="Mayilraj S."/>
            <person name="Subramanian S."/>
        </authorList>
    </citation>
    <scope>NUCLEOTIDE SEQUENCE [LARGE SCALE GENOMIC DNA]</scope>
    <source>
        <strain evidence="2">DSM 2262</strain>
    </source>
</reference>
<dbReference type="Proteomes" id="UP000011682">
    <property type="component" value="Unassembled WGS sequence"/>
</dbReference>
<feature type="compositionally biased region" description="Polar residues" evidence="1">
    <location>
        <begin position="25"/>
        <end position="37"/>
    </location>
</feature>
<accession>S9QVJ4</accession>
<sequence>MNERSGDKSETTRGEPEPSTKKPGASNSDNGRATWNVSGHAPAPAHAVPACNF</sequence>
<evidence type="ECO:0000313" key="2">
    <source>
        <dbReference type="EMBL" id="EPX60663.1"/>
    </source>
</evidence>
<dbReference type="EMBL" id="ANAH02000011">
    <property type="protein sequence ID" value="EPX60663.1"/>
    <property type="molecule type" value="Genomic_DNA"/>
</dbReference>
<dbReference type="AlphaFoldDB" id="S9QVJ4"/>
<comment type="caution">
    <text evidence="2">The sequence shown here is derived from an EMBL/GenBank/DDBJ whole genome shotgun (WGS) entry which is preliminary data.</text>
</comment>
<name>S9QVJ4_CYSF2</name>
<feature type="compositionally biased region" description="Low complexity" evidence="1">
    <location>
        <begin position="40"/>
        <end position="53"/>
    </location>
</feature>
<protein>
    <submittedName>
        <fullName evidence="2">Uncharacterized protein</fullName>
    </submittedName>
</protein>
<evidence type="ECO:0000313" key="3">
    <source>
        <dbReference type="Proteomes" id="UP000011682"/>
    </source>
</evidence>
<feature type="region of interest" description="Disordered" evidence="1">
    <location>
        <begin position="1"/>
        <end position="53"/>
    </location>
</feature>
<gene>
    <name evidence="2" type="ORF">D187_001312</name>
</gene>
<feature type="compositionally biased region" description="Basic and acidic residues" evidence="1">
    <location>
        <begin position="1"/>
        <end position="20"/>
    </location>
</feature>
<organism evidence="2 3">
    <name type="scientific">Cystobacter fuscus (strain ATCC 25194 / DSM 2262 / NBRC 100088 / M29)</name>
    <dbReference type="NCBI Taxonomy" id="1242864"/>
    <lineage>
        <taxon>Bacteria</taxon>
        <taxon>Pseudomonadati</taxon>
        <taxon>Myxococcota</taxon>
        <taxon>Myxococcia</taxon>
        <taxon>Myxococcales</taxon>
        <taxon>Cystobacterineae</taxon>
        <taxon>Archangiaceae</taxon>
        <taxon>Cystobacter</taxon>
    </lineage>
</organism>
<evidence type="ECO:0000256" key="1">
    <source>
        <dbReference type="SAM" id="MobiDB-lite"/>
    </source>
</evidence>
<proteinExistence type="predicted"/>
<keyword evidence="3" id="KW-1185">Reference proteome</keyword>